<sequence length="96" mass="10884">MWDAETEREIFRATMSPENFHRTSRIICCDKREPPPSTPTGLSTLPSLRIPLTHPWTQTKDHHGLCHKRGSRQYGQPCDGLQLLTEDSTLATGDIL</sequence>
<proteinExistence type="predicted"/>
<dbReference type="EMBL" id="UYRR01030982">
    <property type="protein sequence ID" value="VDK42298.1"/>
    <property type="molecule type" value="Genomic_DNA"/>
</dbReference>
<organism evidence="1 2">
    <name type="scientific">Anisakis simplex</name>
    <name type="common">Herring worm</name>
    <dbReference type="NCBI Taxonomy" id="6269"/>
    <lineage>
        <taxon>Eukaryota</taxon>
        <taxon>Metazoa</taxon>
        <taxon>Ecdysozoa</taxon>
        <taxon>Nematoda</taxon>
        <taxon>Chromadorea</taxon>
        <taxon>Rhabditida</taxon>
        <taxon>Spirurina</taxon>
        <taxon>Ascaridomorpha</taxon>
        <taxon>Ascaridoidea</taxon>
        <taxon>Anisakidae</taxon>
        <taxon>Anisakis</taxon>
        <taxon>Anisakis simplex complex</taxon>
    </lineage>
</organism>
<dbReference type="AlphaFoldDB" id="A0A3P6RJR9"/>
<protein>
    <submittedName>
        <fullName evidence="1">Uncharacterized protein</fullName>
    </submittedName>
</protein>
<reference evidence="1 2" key="1">
    <citation type="submission" date="2018-11" db="EMBL/GenBank/DDBJ databases">
        <authorList>
            <consortium name="Pathogen Informatics"/>
        </authorList>
    </citation>
    <scope>NUCLEOTIDE SEQUENCE [LARGE SCALE GENOMIC DNA]</scope>
</reference>
<evidence type="ECO:0000313" key="1">
    <source>
        <dbReference type="EMBL" id="VDK42298.1"/>
    </source>
</evidence>
<dbReference type="OrthoDB" id="10030973at2759"/>
<evidence type="ECO:0000313" key="2">
    <source>
        <dbReference type="Proteomes" id="UP000267096"/>
    </source>
</evidence>
<keyword evidence="2" id="KW-1185">Reference proteome</keyword>
<name>A0A3P6RJR9_ANISI</name>
<accession>A0A3P6RJR9</accession>
<gene>
    <name evidence="1" type="ORF">ASIM_LOCUS10073</name>
</gene>
<dbReference type="Proteomes" id="UP000267096">
    <property type="component" value="Unassembled WGS sequence"/>
</dbReference>